<dbReference type="InterPro" id="IPR044068">
    <property type="entry name" value="CB"/>
</dbReference>
<dbReference type="Pfam" id="PF00589">
    <property type="entry name" value="Phage_integrase"/>
    <property type="match status" value="1"/>
</dbReference>
<dbReference type="SUPFAM" id="SSF56349">
    <property type="entry name" value="DNA breaking-rejoining enzymes"/>
    <property type="match status" value="1"/>
</dbReference>
<dbReference type="Gene3D" id="1.10.443.10">
    <property type="entry name" value="Intergrase catalytic core"/>
    <property type="match status" value="1"/>
</dbReference>
<evidence type="ECO:0000256" key="9">
    <source>
        <dbReference type="ARBA" id="ARBA00023306"/>
    </source>
</evidence>
<evidence type="ECO:0000256" key="7">
    <source>
        <dbReference type="ARBA" id="ARBA00023125"/>
    </source>
</evidence>
<dbReference type="InterPro" id="IPR023009">
    <property type="entry name" value="Tyrosine_recombinase_XerC/XerD"/>
</dbReference>
<evidence type="ECO:0000256" key="1">
    <source>
        <dbReference type="ARBA" id="ARBA00004496"/>
    </source>
</evidence>
<gene>
    <name evidence="10" type="primary">xerC</name>
    <name evidence="14" type="ORF">COS99_03695</name>
</gene>
<dbReference type="PANTHER" id="PTHR30349">
    <property type="entry name" value="PHAGE INTEGRASE-RELATED"/>
    <property type="match status" value="1"/>
</dbReference>
<evidence type="ECO:0000313" key="14">
    <source>
        <dbReference type="EMBL" id="PIU41775.1"/>
    </source>
</evidence>
<feature type="active site" evidence="10">
    <location>
        <position position="243"/>
    </location>
</feature>
<evidence type="ECO:0000256" key="3">
    <source>
        <dbReference type="ARBA" id="ARBA00022490"/>
    </source>
</evidence>
<accession>A0A2J0KTP5</accession>
<dbReference type="GO" id="GO:0007059">
    <property type="term" value="P:chromosome segregation"/>
    <property type="evidence" value="ECO:0007669"/>
    <property type="project" value="UniProtKB-UniRule"/>
</dbReference>
<dbReference type="CDD" id="cd00798">
    <property type="entry name" value="INT_XerDC_C"/>
    <property type="match status" value="1"/>
</dbReference>
<dbReference type="GO" id="GO:0051301">
    <property type="term" value="P:cell division"/>
    <property type="evidence" value="ECO:0007669"/>
    <property type="project" value="UniProtKB-UniRule"/>
</dbReference>
<evidence type="ECO:0000256" key="2">
    <source>
        <dbReference type="ARBA" id="ARBA00006657"/>
    </source>
</evidence>
<comment type="subcellular location">
    <subcellularLocation>
        <location evidence="1 10">Cytoplasm</location>
    </subcellularLocation>
</comment>
<feature type="active site" evidence="10">
    <location>
        <position position="269"/>
    </location>
</feature>
<feature type="active site" evidence="10">
    <location>
        <position position="178"/>
    </location>
</feature>
<keyword evidence="3 10" id="KW-0963">Cytoplasm</keyword>
<feature type="domain" description="Tyr recombinase" evidence="12">
    <location>
        <begin position="114"/>
        <end position="291"/>
    </location>
</feature>
<evidence type="ECO:0000256" key="5">
    <source>
        <dbReference type="ARBA" id="ARBA00022829"/>
    </source>
</evidence>
<feature type="active site" evidence="10">
    <location>
        <position position="246"/>
    </location>
</feature>
<feature type="active site" description="O-(3'-phospho-DNA)-tyrosine intermediate" evidence="10">
    <location>
        <position position="278"/>
    </location>
</feature>
<keyword evidence="9 10" id="KW-0131">Cell cycle</keyword>
<evidence type="ECO:0000256" key="6">
    <source>
        <dbReference type="ARBA" id="ARBA00022908"/>
    </source>
</evidence>
<dbReference type="InterPro" id="IPR011931">
    <property type="entry name" value="Recomb_XerC"/>
</dbReference>
<dbReference type="NCBIfam" id="TIGR02224">
    <property type="entry name" value="recomb_XerC"/>
    <property type="match status" value="1"/>
</dbReference>
<dbReference type="Proteomes" id="UP000230052">
    <property type="component" value="Unassembled WGS sequence"/>
</dbReference>
<dbReference type="GO" id="GO:0003677">
    <property type="term" value="F:DNA binding"/>
    <property type="evidence" value="ECO:0007669"/>
    <property type="project" value="UniProtKB-UniRule"/>
</dbReference>
<evidence type="ECO:0000256" key="11">
    <source>
        <dbReference type="NCBIfam" id="TIGR02224"/>
    </source>
</evidence>
<organism evidence="14 15">
    <name type="scientific">Candidatus Aquitaenariimonas noxiae</name>
    <dbReference type="NCBI Taxonomy" id="1974741"/>
    <lineage>
        <taxon>Bacteria</taxon>
        <taxon>Pseudomonadati</taxon>
        <taxon>Candidatus Omnitrophota</taxon>
        <taxon>Candidatus Aquitaenariimonas</taxon>
    </lineage>
</organism>
<feature type="domain" description="Core-binding (CB)" evidence="13">
    <location>
        <begin position="1"/>
        <end position="93"/>
    </location>
</feature>
<keyword evidence="7 10" id="KW-0238">DNA-binding</keyword>
<dbReference type="GO" id="GO:0005737">
    <property type="term" value="C:cytoplasm"/>
    <property type="evidence" value="ECO:0007669"/>
    <property type="project" value="UniProtKB-SubCell"/>
</dbReference>
<feature type="active site" evidence="10">
    <location>
        <position position="154"/>
    </location>
</feature>
<evidence type="ECO:0000256" key="4">
    <source>
        <dbReference type="ARBA" id="ARBA00022618"/>
    </source>
</evidence>
<keyword evidence="4 10" id="KW-0132">Cell division</keyword>
<dbReference type="InterPro" id="IPR013762">
    <property type="entry name" value="Integrase-like_cat_sf"/>
</dbReference>
<comment type="similarity">
    <text evidence="2 10">Belongs to the 'phage' integrase family. XerC subfamily.</text>
</comment>
<keyword evidence="6 10" id="KW-0229">DNA integration</keyword>
<evidence type="ECO:0000256" key="10">
    <source>
        <dbReference type="HAMAP-Rule" id="MF_01808"/>
    </source>
</evidence>
<dbReference type="PROSITE" id="PS51900">
    <property type="entry name" value="CB"/>
    <property type="match status" value="1"/>
</dbReference>
<dbReference type="GO" id="GO:0009037">
    <property type="term" value="F:tyrosine-based site-specific recombinase activity"/>
    <property type="evidence" value="ECO:0007669"/>
    <property type="project" value="UniProtKB-UniRule"/>
</dbReference>
<dbReference type="GO" id="GO:0006313">
    <property type="term" value="P:DNA transposition"/>
    <property type="evidence" value="ECO:0007669"/>
    <property type="project" value="UniProtKB-UniRule"/>
</dbReference>
<proteinExistence type="inferred from homology"/>
<dbReference type="NCBIfam" id="NF001399">
    <property type="entry name" value="PRK00283.1"/>
    <property type="match status" value="1"/>
</dbReference>
<dbReference type="Pfam" id="PF02899">
    <property type="entry name" value="Phage_int_SAM_1"/>
    <property type="match status" value="1"/>
</dbReference>
<protein>
    <recommendedName>
        <fullName evidence="10 11">Tyrosine recombinase XerC</fullName>
    </recommendedName>
</protein>
<evidence type="ECO:0000259" key="12">
    <source>
        <dbReference type="PROSITE" id="PS51898"/>
    </source>
</evidence>
<comment type="subunit">
    <text evidence="10">Forms a cyclic heterotetrameric complex composed of two molecules of XerC and two molecules of XerD.</text>
</comment>
<keyword evidence="8 10" id="KW-0233">DNA recombination</keyword>
<evidence type="ECO:0000259" key="13">
    <source>
        <dbReference type="PROSITE" id="PS51900"/>
    </source>
</evidence>
<dbReference type="AlphaFoldDB" id="A0A2J0KTP5"/>
<dbReference type="InterPro" id="IPR011010">
    <property type="entry name" value="DNA_brk_join_enz"/>
</dbReference>
<sequence length="297" mass="33998">MYRYIDKFITYLKVEKEASKHTIINYSIDLQDFNKFVSPETSDKSKGPDDFDVAKVDYLLLRKYLAHIKEKGFAKRTVARKLATLRSFFKFLYREGYIKVNPITSLSTPKLDKKLPVFLDERDAVRLIEAPKGNDVQSFRDRAVLETLYSTGMRVSELVGLNLENIDFISGVAKVFGKGKKERLAPIGDKAIKAIRDYLDKRKSTSRAVFLNKMGGRISDRGIRRIVEKYITAISMREGVSPHTLRHSFATHLLNHGADLRSVQELLGHSNLSTTQIYTHITTERLRAVYDKAHPRA</sequence>
<evidence type="ECO:0000256" key="8">
    <source>
        <dbReference type="ARBA" id="ARBA00023172"/>
    </source>
</evidence>
<dbReference type="InterPro" id="IPR002104">
    <property type="entry name" value="Integrase_catalytic"/>
</dbReference>
<dbReference type="InterPro" id="IPR004107">
    <property type="entry name" value="Integrase_SAM-like_N"/>
</dbReference>
<dbReference type="EMBL" id="PEWV01000034">
    <property type="protein sequence ID" value="PIU41775.1"/>
    <property type="molecule type" value="Genomic_DNA"/>
</dbReference>
<comment type="function">
    <text evidence="10">Site-specific tyrosine recombinase, which acts by catalyzing the cutting and rejoining of the recombining DNA molecules. The XerC-XerD complex is essential to convert dimers of the bacterial chromosome into monomers to permit their segregation at cell division. It also contributes to the segregational stability of plasmids.</text>
</comment>
<dbReference type="InterPro" id="IPR010998">
    <property type="entry name" value="Integrase_recombinase_N"/>
</dbReference>
<dbReference type="PROSITE" id="PS51898">
    <property type="entry name" value="TYR_RECOMBINASE"/>
    <property type="match status" value="1"/>
</dbReference>
<evidence type="ECO:0000313" key="15">
    <source>
        <dbReference type="Proteomes" id="UP000230052"/>
    </source>
</evidence>
<name>A0A2J0KTP5_9BACT</name>
<dbReference type="HAMAP" id="MF_01808">
    <property type="entry name" value="Recomb_XerC_XerD"/>
    <property type="match status" value="1"/>
</dbReference>
<keyword evidence="5 10" id="KW-0159">Chromosome partition</keyword>
<reference evidence="14 15" key="1">
    <citation type="submission" date="2017-09" db="EMBL/GenBank/DDBJ databases">
        <title>Depth-based differentiation of microbial function through sediment-hosted aquifers and enrichment of novel symbionts in the deep terrestrial subsurface.</title>
        <authorList>
            <person name="Probst A.J."/>
            <person name="Ladd B."/>
            <person name="Jarett J.K."/>
            <person name="Geller-Mcgrath D.E."/>
            <person name="Sieber C.M."/>
            <person name="Emerson J.B."/>
            <person name="Anantharaman K."/>
            <person name="Thomas B.C."/>
            <person name="Malmstrom R."/>
            <person name="Stieglmeier M."/>
            <person name="Klingl A."/>
            <person name="Woyke T."/>
            <person name="Ryan C.M."/>
            <person name="Banfield J.F."/>
        </authorList>
    </citation>
    <scope>NUCLEOTIDE SEQUENCE [LARGE SCALE GENOMIC DNA]</scope>
    <source>
        <strain evidence="14">CG07_land_8_20_14_0_80_42_15</strain>
    </source>
</reference>
<comment type="caution">
    <text evidence="14">The sequence shown here is derived from an EMBL/GenBank/DDBJ whole genome shotgun (WGS) entry which is preliminary data.</text>
</comment>
<dbReference type="NCBIfam" id="NF040815">
    <property type="entry name" value="recomb_XerA_Arch"/>
    <property type="match status" value="1"/>
</dbReference>
<dbReference type="Gene3D" id="1.10.150.130">
    <property type="match status" value="1"/>
</dbReference>
<dbReference type="PANTHER" id="PTHR30349:SF77">
    <property type="entry name" value="TYROSINE RECOMBINASE XERC"/>
    <property type="match status" value="1"/>
</dbReference>
<dbReference type="InterPro" id="IPR050090">
    <property type="entry name" value="Tyrosine_recombinase_XerCD"/>
</dbReference>